<gene>
    <name evidence="3" type="ORF">BC343_02535</name>
</gene>
<evidence type="ECO:0000259" key="2">
    <source>
        <dbReference type="Pfam" id="PF00582"/>
    </source>
</evidence>
<protein>
    <recommendedName>
        <fullName evidence="2">UspA domain-containing protein</fullName>
    </recommendedName>
</protein>
<organism evidence="3 4">
    <name type="scientific">Mucilaginibacter pedocola</name>
    <dbReference type="NCBI Taxonomy" id="1792845"/>
    <lineage>
        <taxon>Bacteria</taxon>
        <taxon>Pseudomonadati</taxon>
        <taxon>Bacteroidota</taxon>
        <taxon>Sphingobacteriia</taxon>
        <taxon>Sphingobacteriales</taxon>
        <taxon>Sphingobacteriaceae</taxon>
        <taxon>Mucilaginibacter</taxon>
    </lineage>
</organism>
<evidence type="ECO:0000313" key="3">
    <source>
        <dbReference type="EMBL" id="OOQ61956.1"/>
    </source>
</evidence>
<comment type="caution">
    <text evidence="3">The sequence shown here is derived from an EMBL/GenBank/DDBJ whole genome shotgun (WGS) entry which is preliminary data.</text>
</comment>
<dbReference type="PANTHER" id="PTHR46268:SF15">
    <property type="entry name" value="UNIVERSAL STRESS PROTEIN HP_0031"/>
    <property type="match status" value="1"/>
</dbReference>
<dbReference type="CDD" id="cd00293">
    <property type="entry name" value="USP-like"/>
    <property type="match status" value="1"/>
</dbReference>
<keyword evidence="4" id="KW-1185">Reference proteome</keyword>
<reference evidence="3 4" key="1">
    <citation type="submission" date="2016-07" db="EMBL/GenBank/DDBJ databases">
        <title>Genomic analysis of zinc-resistant bacterium Mucilaginibacter pedocola TBZ30.</title>
        <authorList>
            <person name="Huang J."/>
            <person name="Tang J."/>
        </authorList>
    </citation>
    <scope>NUCLEOTIDE SEQUENCE [LARGE SCALE GENOMIC DNA]</scope>
    <source>
        <strain evidence="3 4">TBZ30</strain>
    </source>
</reference>
<dbReference type="InterPro" id="IPR014729">
    <property type="entry name" value="Rossmann-like_a/b/a_fold"/>
</dbReference>
<comment type="similarity">
    <text evidence="1">Belongs to the universal stress protein A family.</text>
</comment>
<name>A0A1S9PLW1_9SPHI</name>
<dbReference type="PANTHER" id="PTHR46268">
    <property type="entry name" value="STRESS RESPONSE PROTEIN NHAX"/>
    <property type="match status" value="1"/>
</dbReference>
<dbReference type="Pfam" id="PF00582">
    <property type="entry name" value="Usp"/>
    <property type="match status" value="1"/>
</dbReference>
<dbReference type="InterPro" id="IPR006016">
    <property type="entry name" value="UspA"/>
</dbReference>
<proteinExistence type="inferred from homology"/>
<dbReference type="STRING" id="1792845.BC343_02535"/>
<dbReference type="OrthoDB" id="9788959at2"/>
<dbReference type="RefSeq" id="WP_078346141.1">
    <property type="nucleotide sequence ID" value="NZ_MBTF01000001.1"/>
</dbReference>
<dbReference type="SUPFAM" id="SSF52402">
    <property type="entry name" value="Adenine nucleotide alpha hydrolases-like"/>
    <property type="match status" value="1"/>
</dbReference>
<accession>A0A1S9PLW1</accession>
<dbReference type="PRINTS" id="PR01438">
    <property type="entry name" value="UNVRSLSTRESS"/>
</dbReference>
<dbReference type="Gene3D" id="3.40.50.620">
    <property type="entry name" value="HUPs"/>
    <property type="match status" value="1"/>
</dbReference>
<dbReference type="InterPro" id="IPR006015">
    <property type="entry name" value="Universal_stress_UspA"/>
</dbReference>
<sequence length="146" mass="15915">MNYHRILIVTEDNPSALKAARCGYELAMQLKAKVALVGVVEQGLLEGDVDAGIFPAQGAQSLKKDMEVFLEKIEKDYSQGTDTERFAPAGEIQATILQLAKEWEADLIVAGTHGRKGLNRLLMGSMAEGILRESTIPVFIVPMDKA</sequence>
<dbReference type="Proteomes" id="UP000189739">
    <property type="component" value="Unassembled WGS sequence"/>
</dbReference>
<dbReference type="EMBL" id="MBTF01000001">
    <property type="protein sequence ID" value="OOQ61956.1"/>
    <property type="molecule type" value="Genomic_DNA"/>
</dbReference>
<evidence type="ECO:0000256" key="1">
    <source>
        <dbReference type="ARBA" id="ARBA00008791"/>
    </source>
</evidence>
<evidence type="ECO:0000313" key="4">
    <source>
        <dbReference type="Proteomes" id="UP000189739"/>
    </source>
</evidence>
<dbReference type="AlphaFoldDB" id="A0A1S9PLW1"/>
<feature type="domain" description="UspA" evidence="2">
    <location>
        <begin position="3"/>
        <end position="142"/>
    </location>
</feature>